<reference evidence="4" key="1">
    <citation type="submission" date="2017-02" db="EMBL/GenBank/DDBJ databases">
        <title>Natronthermophilus aegyptiacus gen. nov.,sp. nov., an aerobic, extremely halophilic alkalithermophilic archaeon isolated from the athalassohaline Wadi An Natrun, Egypt.</title>
        <authorList>
            <person name="Zhao B."/>
        </authorList>
    </citation>
    <scope>NUCLEOTIDE SEQUENCE [LARGE SCALE GENOMIC DNA]</scope>
    <source>
        <strain evidence="4">JW/NM-HA 15</strain>
    </source>
</reference>
<dbReference type="KEGG" id="naj:B1756_07175"/>
<dbReference type="GeneID" id="32893849"/>
<dbReference type="RefSeq" id="WP_086887920.1">
    <property type="nucleotide sequence ID" value="NZ_CP019893.1"/>
</dbReference>
<dbReference type="SUPFAM" id="SSF52096">
    <property type="entry name" value="ClpP/crotonase"/>
    <property type="match status" value="1"/>
</dbReference>
<dbReference type="Proteomes" id="UP000250088">
    <property type="component" value="Chromosome"/>
</dbReference>
<dbReference type="PROSITE" id="PS00166">
    <property type="entry name" value="ENOYL_COA_HYDRATASE"/>
    <property type="match status" value="1"/>
</dbReference>
<dbReference type="PANTHER" id="PTHR43459">
    <property type="entry name" value="ENOYL-COA HYDRATASE"/>
    <property type="match status" value="1"/>
</dbReference>
<name>A0A2Z2HX56_9EURY</name>
<dbReference type="Pfam" id="PF00378">
    <property type="entry name" value="ECH_1"/>
    <property type="match status" value="1"/>
</dbReference>
<dbReference type="Gene3D" id="1.10.12.10">
    <property type="entry name" value="Lyase 2-enoyl-coa Hydratase, Chain A, domain 2"/>
    <property type="match status" value="1"/>
</dbReference>
<dbReference type="EMBL" id="CP019893">
    <property type="protein sequence ID" value="ARS89544.1"/>
    <property type="molecule type" value="Genomic_DNA"/>
</dbReference>
<dbReference type="GO" id="GO:0003824">
    <property type="term" value="F:catalytic activity"/>
    <property type="evidence" value="ECO:0007669"/>
    <property type="project" value="InterPro"/>
</dbReference>
<feature type="compositionally biased region" description="Acidic residues" evidence="2">
    <location>
        <begin position="19"/>
        <end position="33"/>
    </location>
</feature>
<dbReference type="InterPro" id="IPR018376">
    <property type="entry name" value="Enoyl-CoA_hyd/isom_CS"/>
</dbReference>
<evidence type="ECO:0000313" key="3">
    <source>
        <dbReference type="EMBL" id="ARS89544.1"/>
    </source>
</evidence>
<accession>A0A2Z2HX56</accession>
<dbReference type="PANTHER" id="PTHR43459:SF1">
    <property type="entry name" value="EG:BACN32G11.4 PROTEIN"/>
    <property type="match status" value="1"/>
</dbReference>
<gene>
    <name evidence="3" type="ORF">B1756_07175</name>
</gene>
<dbReference type="InterPro" id="IPR029045">
    <property type="entry name" value="ClpP/crotonase-like_dom_sf"/>
</dbReference>
<dbReference type="InterPro" id="IPR001753">
    <property type="entry name" value="Enoyl-CoA_hydra/iso"/>
</dbReference>
<sequence length="292" mass="31406">MISSTERVHENLRIEYVDVDADSDGDVDSDDGDTATSTDAESGASIARLVMEGSEQSLNAFSPSKVETMATAVESLAGEVDCLVVYGEPVFSVGADLHEIDQKPDEMRSARIDTIAAASNRFIRAVRSFPAPVVAAVTGMAAGGGLGFALAADLIYVHEDATFDTAFARIGLTPDNATPFFLVQTLGPYRTRELLFDPQPIDAETAVDLGLANDVYTGPESEFVDAVTDDLGRLAEGPTEVYARTKELVDSGFSANLDDHLEEERSVITRMGDSETFDEGLEAFFEKRSPNW</sequence>
<dbReference type="CDD" id="cd06558">
    <property type="entry name" value="crotonase-like"/>
    <property type="match status" value="1"/>
</dbReference>
<keyword evidence="4" id="KW-1185">Reference proteome</keyword>
<dbReference type="AlphaFoldDB" id="A0A2Z2HX56"/>
<evidence type="ECO:0000256" key="2">
    <source>
        <dbReference type="SAM" id="MobiDB-lite"/>
    </source>
</evidence>
<comment type="similarity">
    <text evidence="1">Belongs to the enoyl-CoA hydratase/isomerase family.</text>
</comment>
<dbReference type="OrthoDB" id="27846at2157"/>
<protein>
    <submittedName>
        <fullName evidence="3">Enoyl-CoA hydratase</fullName>
    </submittedName>
</protein>
<evidence type="ECO:0000256" key="1">
    <source>
        <dbReference type="RuleBase" id="RU003707"/>
    </source>
</evidence>
<proteinExistence type="inferred from homology"/>
<dbReference type="Gene3D" id="3.90.226.10">
    <property type="entry name" value="2-enoyl-CoA Hydratase, Chain A, domain 1"/>
    <property type="match status" value="1"/>
</dbReference>
<feature type="region of interest" description="Disordered" evidence="2">
    <location>
        <begin position="19"/>
        <end position="42"/>
    </location>
</feature>
<organism evidence="3 4">
    <name type="scientific">Natrarchaeobaculum aegyptiacum</name>
    <dbReference type="NCBI Taxonomy" id="745377"/>
    <lineage>
        <taxon>Archaea</taxon>
        <taxon>Methanobacteriati</taxon>
        <taxon>Methanobacteriota</taxon>
        <taxon>Stenosarchaea group</taxon>
        <taxon>Halobacteria</taxon>
        <taxon>Halobacteriales</taxon>
        <taxon>Natrialbaceae</taxon>
        <taxon>Natrarchaeobaculum</taxon>
    </lineage>
</organism>
<evidence type="ECO:0000313" key="4">
    <source>
        <dbReference type="Proteomes" id="UP000250088"/>
    </source>
</evidence>
<dbReference type="InterPro" id="IPR014748">
    <property type="entry name" value="Enoyl-CoA_hydra_C"/>
</dbReference>